<dbReference type="SUPFAM" id="SSF54001">
    <property type="entry name" value="Cysteine proteinases"/>
    <property type="match status" value="1"/>
</dbReference>
<protein>
    <submittedName>
        <fullName evidence="2">Fruit bromelain-like</fullName>
    </submittedName>
</protein>
<reference evidence="3" key="2">
    <citation type="submission" date="2019-10" db="EMBL/GenBank/DDBJ databases">
        <title>A de novo genome assembly of a pear dwarfing rootstock.</title>
        <authorList>
            <person name="Wang F."/>
            <person name="Wang J."/>
            <person name="Li S."/>
            <person name="Zhang Y."/>
            <person name="Fang M."/>
            <person name="Ma L."/>
            <person name="Zhao Y."/>
            <person name="Jiang S."/>
        </authorList>
    </citation>
    <scope>NUCLEOTIDE SEQUENCE [LARGE SCALE GENOMIC DNA]</scope>
</reference>
<dbReference type="Pfam" id="PF08246">
    <property type="entry name" value="Inhibitor_I29"/>
    <property type="match status" value="1"/>
</dbReference>
<dbReference type="InterPro" id="IPR013201">
    <property type="entry name" value="Prot_inhib_I29"/>
</dbReference>
<name>A0A5N5FDZ1_9ROSA</name>
<dbReference type="Gene3D" id="3.90.70.10">
    <property type="entry name" value="Cysteine proteinases"/>
    <property type="match status" value="1"/>
</dbReference>
<dbReference type="Proteomes" id="UP000327157">
    <property type="component" value="Chromosome 10"/>
</dbReference>
<dbReference type="OrthoDB" id="1163416at2759"/>
<accession>A0A5N5FDZ1</accession>
<feature type="domain" description="Cathepsin propeptide inhibitor" evidence="1">
    <location>
        <begin position="1"/>
        <end position="54"/>
    </location>
</feature>
<reference evidence="2 3" key="1">
    <citation type="submission" date="2019-09" db="EMBL/GenBank/DDBJ databases">
        <authorList>
            <person name="Ou C."/>
        </authorList>
    </citation>
    <scope>NUCLEOTIDE SEQUENCE [LARGE SCALE GENOMIC DNA]</scope>
    <source>
        <strain evidence="2">S2</strain>
        <tissue evidence="2">Leaf</tissue>
    </source>
</reference>
<proteinExistence type="predicted"/>
<comment type="caution">
    <text evidence="2">The sequence shown here is derived from an EMBL/GenBank/DDBJ whole genome shotgun (WGS) entry which is preliminary data.</text>
</comment>
<reference evidence="2 3" key="3">
    <citation type="submission" date="2019-11" db="EMBL/GenBank/DDBJ databases">
        <title>A de novo genome assembly of a pear dwarfing rootstock.</title>
        <authorList>
            <person name="Wang F."/>
            <person name="Wang J."/>
            <person name="Li S."/>
            <person name="Zhang Y."/>
            <person name="Fang M."/>
            <person name="Ma L."/>
            <person name="Zhao Y."/>
            <person name="Jiang S."/>
        </authorList>
    </citation>
    <scope>NUCLEOTIDE SEQUENCE [LARGE SCALE GENOMIC DNA]</scope>
    <source>
        <strain evidence="2">S2</strain>
        <tissue evidence="2">Leaf</tissue>
    </source>
</reference>
<dbReference type="EMBL" id="SMOL01000695">
    <property type="protein sequence ID" value="KAB2601319.1"/>
    <property type="molecule type" value="Genomic_DNA"/>
</dbReference>
<sequence>MAKYGRVYMDSEEKERRFAIFKSNVEYVEKFNHDENNTYKLGLNEFADFRHEDFVQQYTGYIKPNEQTSSADVSFRYESLGGPDVPLSIDWRMHGVVTTKPVSPPTFEMYGFFSHIRIL</sequence>
<dbReference type="InterPro" id="IPR038765">
    <property type="entry name" value="Papain-like_cys_pep_sf"/>
</dbReference>
<dbReference type="SMART" id="SM00848">
    <property type="entry name" value="Inhibitor_I29"/>
    <property type="match status" value="1"/>
</dbReference>
<evidence type="ECO:0000259" key="1">
    <source>
        <dbReference type="SMART" id="SM00848"/>
    </source>
</evidence>
<keyword evidence="3" id="KW-1185">Reference proteome</keyword>
<dbReference type="AlphaFoldDB" id="A0A5N5FDZ1"/>
<organism evidence="2 3">
    <name type="scientific">Pyrus ussuriensis x Pyrus communis</name>
    <dbReference type="NCBI Taxonomy" id="2448454"/>
    <lineage>
        <taxon>Eukaryota</taxon>
        <taxon>Viridiplantae</taxon>
        <taxon>Streptophyta</taxon>
        <taxon>Embryophyta</taxon>
        <taxon>Tracheophyta</taxon>
        <taxon>Spermatophyta</taxon>
        <taxon>Magnoliopsida</taxon>
        <taxon>eudicotyledons</taxon>
        <taxon>Gunneridae</taxon>
        <taxon>Pentapetalae</taxon>
        <taxon>rosids</taxon>
        <taxon>fabids</taxon>
        <taxon>Rosales</taxon>
        <taxon>Rosaceae</taxon>
        <taxon>Amygdaloideae</taxon>
        <taxon>Maleae</taxon>
        <taxon>Pyrus</taxon>
    </lineage>
</organism>
<evidence type="ECO:0000313" key="2">
    <source>
        <dbReference type="EMBL" id="KAB2601319.1"/>
    </source>
</evidence>
<gene>
    <name evidence="2" type="ORF">D8674_002324</name>
</gene>
<evidence type="ECO:0000313" key="3">
    <source>
        <dbReference type="Proteomes" id="UP000327157"/>
    </source>
</evidence>